<dbReference type="GO" id="GO:0009507">
    <property type="term" value="C:chloroplast"/>
    <property type="evidence" value="ECO:0007669"/>
    <property type="project" value="UniProtKB-SubCell"/>
</dbReference>
<keyword evidence="6" id="KW-0699">rRNA-binding</keyword>
<dbReference type="Pfam" id="PF17136">
    <property type="entry name" value="ribosomal_L24"/>
    <property type="match status" value="1"/>
</dbReference>
<dbReference type="InterPro" id="IPR014722">
    <property type="entry name" value="Rib_uL2_dom2"/>
</dbReference>
<dbReference type="Gene3D" id="2.30.30.30">
    <property type="match status" value="1"/>
</dbReference>
<dbReference type="SUPFAM" id="SSF50104">
    <property type="entry name" value="Translation proteins SH3-like domain"/>
    <property type="match status" value="1"/>
</dbReference>
<dbReference type="GO" id="GO:1990904">
    <property type="term" value="C:ribonucleoprotein complex"/>
    <property type="evidence" value="ECO:0007669"/>
    <property type="project" value="UniProtKB-KW"/>
</dbReference>
<dbReference type="InterPro" id="IPR003256">
    <property type="entry name" value="Ribosomal_uL24"/>
</dbReference>
<keyword evidence="8" id="KW-0150">Chloroplast</keyword>
<keyword evidence="6" id="KW-0694">RNA-binding</keyword>
<dbReference type="GO" id="GO:0019843">
    <property type="term" value="F:rRNA binding"/>
    <property type="evidence" value="ECO:0007669"/>
    <property type="project" value="UniProtKB-UniRule"/>
</dbReference>
<dbReference type="InterPro" id="IPR057264">
    <property type="entry name" value="Ribosomal_uL24_C"/>
</dbReference>
<dbReference type="InterPro" id="IPR008991">
    <property type="entry name" value="Translation_prot_SH3-like_sf"/>
</dbReference>
<dbReference type="RefSeq" id="YP_009394805.1">
    <property type="nucleotide sequence ID" value="NC_035274.1"/>
</dbReference>
<dbReference type="EMBL" id="MF101427">
    <property type="protein sequence ID" value="ARW63367.1"/>
    <property type="molecule type" value="Genomic_DNA"/>
</dbReference>
<feature type="domain" description="KOW" evidence="7">
    <location>
        <begin position="2"/>
        <end position="29"/>
    </location>
</feature>
<dbReference type="Pfam" id="PF00467">
    <property type="entry name" value="KOW"/>
    <property type="match status" value="1"/>
</dbReference>
<name>A0A1Z1MBA5_9FLOR</name>
<dbReference type="SMART" id="SM00739">
    <property type="entry name" value="KOW"/>
    <property type="match status" value="1"/>
</dbReference>
<keyword evidence="4 6" id="KW-0687">Ribonucleoprotein</keyword>
<dbReference type="CDD" id="cd06089">
    <property type="entry name" value="KOW_RPL26"/>
    <property type="match status" value="1"/>
</dbReference>
<geneLocation type="chloroplast" evidence="8"/>
<keyword evidence="8" id="KW-0934">Plastid</keyword>
<evidence type="ECO:0000259" key="7">
    <source>
        <dbReference type="SMART" id="SM00739"/>
    </source>
</evidence>
<comment type="subunit">
    <text evidence="6">Part of the 50S ribosomal subunit.</text>
</comment>
<dbReference type="PANTHER" id="PTHR12903">
    <property type="entry name" value="MITOCHONDRIAL RIBOSOMAL PROTEIN L24"/>
    <property type="match status" value="1"/>
</dbReference>
<dbReference type="InterPro" id="IPR005824">
    <property type="entry name" value="KOW"/>
</dbReference>
<organism evidence="8">
    <name type="scientific">Polysiphonia elongata</name>
    <dbReference type="NCBI Taxonomy" id="159753"/>
    <lineage>
        <taxon>Eukaryota</taxon>
        <taxon>Rhodophyta</taxon>
        <taxon>Florideophyceae</taxon>
        <taxon>Rhodymeniophycidae</taxon>
        <taxon>Ceramiales</taxon>
        <taxon>Rhodomelaceae</taxon>
        <taxon>Polysiphonioideae</taxon>
        <taxon>Polysiphonia</taxon>
    </lineage>
</organism>
<dbReference type="GO" id="GO:0003735">
    <property type="term" value="F:structural constituent of ribosome"/>
    <property type="evidence" value="ECO:0007669"/>
    <property type="project" value="InterPro"/>
</dbReference>
<accession>A0A1Z1MBA5</accession>
<evidence type="ECO:0000256" key="6">
    <source>
        <dbReference type="HAMAP-Rule" id="MF_01326"/>
    </source>
</evidence>
<evidence type="ECO:0000313" key="8">
    <source>
        <dbReference type="EMBL" id="ARW63367.1"/>
    </source>
</evidence>
<comment type="function">
    <text evidence="1 6">One of two assembly initiator proteins, it binds directly to the 5'-end of the 23S rRNA, where it nucleates assembly of the 50S subunit.</text>
</comment>
<dbReference type="HAMAP" id="MF_01326_B">
    <property type="entry name" value="Ribosomal_uL24_B"/>
    <property type="match status" value="1"/>
</dbReference>
<dbReference type="InterPro" id="IPR041988">
    <property type="entry name" value="Ribosomal_uL24_KOW"/>
</dbReference>
<protein>
    <recommendedName>
        <fullName evidence="5 6">Large ribosomal subunit protein uL24c</fullName>
    </recommendedName>
</protein>
<evidence type="ECO:0000256" key="1">
    <source>
        <dbReference type="ARBA" id="ARBA00004072"/>
    </source>
</evidence>
<evidence type="ECO:0000256" key="4">
    <source>
        <dbReference type="ARBA" id="ARBA00023274"/>
    </source>
</evidence>
<dbReference type="NCBIfam" id="TIGR01079">
    <property type="entry name" value="rplX_bact"/>
    <property type="match status" value="1"/>
</dbReference>
<sequence>MKIKQGCEVEVISGKYKGSKGKVISICKKRSSVIIENVNMKTKHVKPKQNDEKGCIKQIEGMIHRSNIKINNTKK</sequence>
<dbReference type="GO" id="GO:0005840">
    <property type="term" value="C:ribosome"/>
    <property type="evidence" value="ECO:0007669"/>
    <property type="project" value="UniProtKB-KW"/>
</dbReference>
<dbReference type="AlphaFoldDB" id="A0A1Z1MBA5"/>
<keyword evidence="3 6" id="KW-0689">Ribosomal protein</keyword>
<gene>
    <name evidence="6 8" type="primary">rpl24</name>
</gene>
<proteinExistence type="inferred from homology"/>
<evidence type="ECO:0000256" key="5">
    <source>
        <dbReference type="ARBA" id="ARBA00035282"/>
    </source>
</evidence>
<dbReference type="GO" id="GO:0006412">
    <property type="term" value="P:translation"/>
    <property type="evidence" value="ECO:0007669"/>
    <property type="project" value="UniProtKB-UniRule"/>
</dbReference>
<evidence type="ECO:0000256" key="3">
    <source>
        <dbReference type="ARBA" id="ARBA00022980"/>
    </source>
</evidence>
<comment type="subcellular location">
    <subcellularLocation>
        <location evidence="6">Plastid</location>
        <location evidence="6">Chloroplast</location>
    </subcellularLocation>
</comment>
<dbReference type="GeneID" id="33356723"/>
<reference evidence="8" key="1">
    <citation type="journal article" date="2017" name="J. Phycol.">
        <title>Analysis of chloroplast genomes and a supermatrix inform reclassification of the Rhodomelaceae (Rhodophyta).</title>
        <authorList>
            <person name="Diaz-Tapia P."/>
            <person name="Maggs C.A."/>
            <person name="West J.A."/>
            <person name="Verbruggen H."/>
        </authorList>
    </citation>
    <scope>NUCLEOTIDE SEQUENCE</scope>
    <source>
        <strain evidence="8">PD547</strain>
    </source>
</reference>
<evidence type="ECO:0000256" key="2">
    <source>
        <dbReference type="ARBA" id="ARBA00010618"/>
    </source>
</evidence>
<comment type="similarity">
    <text evidence="2 6">Belongs to the universal ribosomal protein uL24 family.</text>
</comment>